<organism evidence="1 2">
    <name type="scientific">Vitis vinifera</name>
    <name type="common">Grape</name>
    <dbReference type="NCBI Taxonomy" id="29760"/>
    <lineage>
        <taxon>Eukaryota</taxon>
        <taxon>Viridiplantae</taxon>
        <taxon>Streptophyta</taxon>
        <taxon>Embryophyta</taxon>
        <taxon>Tracheophyta</taxon>
        <taxon>Spermatophyta</taxon>
        <taxon>Magnoliopsida</taxon>
        <taxon>eudicotyledons</taxon>
        <taxon>Gunneridae</taxon>
        <taxon>Pentapetalae</taxon>
        <taxon>rosids</taxon>
        <taxon>Vitales</taxon>
        <taxon>Vitaceae</taxon>
        <taxon>Viteae</taxon>
        <taxon>Vitis</taxon>
    </lineage>
</organism>
<gene>
    <name evidence="1" type="ORF">CK203_049272</name>
</gene>
<reference evidence="1 2" key="1">
    <citation type="journal article" date="2018" name="PLoS Genet.">
        <title>Population sequencing reveals clonal diversity and ancestral inbreeding in the grapevine cultivar Chardonnay.</title>
        <authorList>
            <person name="Roach M.J."/>
            <person name="Johnson D.L."/>
            <person name="Bohlmann J."/>
            <person name="van Vuuren H.J."/>
            <person name="Jones S.J."/>
            <person name="Pretorius I.S."/>
            <person name="Schmidt S.A."/>
            <person name="Borneman A.R."/>
        </authorList>
    </citation>
    <scope>NUCLEOTIDE SEQUENCE [LARGE SCALE GENOMIC DNA]</scope>
    <source>
        <strain evidence="2">cv. Chardonnay</strain>
        <tissue evidence="1">Leaf</tissue>
    </source>
</reference>
<comment type="caution">
    <text evidence="1">The sequence shown here is derived from an EMBL/GenBank/DDBJ whole genome shotgun (WGS) entry which is preliminary data.</text>
</comment>
<dbReference type="AlphaFoldDB" id="A0A438FLT2"/>
<dbReference type="Pfam" id="PF13650">
    <property type="entry name" value="Asp_protease_2"/>
    <property type="match status" value="1"/>
</dbReference>
<dbReference type="InterPro" id="IPR021109">
    <property type="entry name" value="Peptidase_aspartic_dom_sf"/>
</dbReference>
<proteinExistence type="predicted"/>
<dbReference type="Gene3D" id="2.40.70.10">
    <property type="entry name" value="Acid Proteases"/>
    <property type="match status" value="1"/>
</dbReference>
<evidence type="ECO:0000313" key="1">
    <source>
        <dbReference type="EMBL" id="RVW60944.1"/>
    </source>
</evidence>
<sequence>MAIHEAPRVEVPKPHMFSGKRDVKELDNFLWHMERYFKAIALTDEATKVRTATLYVTYNVTLMVVLEDVVYLARKNMKHLKHTGSIHEYVKEFFMLMLEIPNMSEDELLFNFMDNLQSWTKQELRRRGVQDLAMTMRGNARVGPLQLLNALKAKLVPKTPQSKWLMYVEALVNGKATKVLMDTGITHNFVSEDEAKRLELQASKE</sequence>
<accession>A0A438FLT2</accession>
<evidence type="ECO:0000313" key="2">
    <source>
        <dbReference type="Proteomes" id="UP000288805"/>
    </source>
</evidence>
<protein>
    <recommendedName>
        <fullName evidence="3">Retrotransposon gag domain-containing protein</fullName>
    </recommendedName>
</protein>
<evidence type="ECO:0008006" key="3">
    <source>
        <dbReference type="Google" id="ProtNLM"/>
    </source>
</evidence>
<dbReference type="EMBL" id="QGNW01000845">
    <property type="protein sequence ID" value="RVW60944.1"/>
    <property type="molecule type" value="Genomic_DNA"/>
</dbReference>
<name>A0A438FLT2_VITVI</name>
<dbReference type="Proteomes" id="UP000288805">
    <property type="component" value="Unassembled WGS sequence"/>
</dbReference>